<dbReference type="InterPro" id="IPR022742">
    <property type="entry name" value="Hydrolase_4"/>
</dbReference>
<dbReference type="AlphaFoldDB" id="A0A6M0Q6J8"/>
<keyword evidence="3" id="KW-1185">Reference proteome</keyword>
<reference evidence="2 3" key="1">
    <citation type="submission" date="2020-02" db="EMBL/GenBank/DDBJ databases">
        <title>Bacillus aquiflavi sp. nov., isolated from yellow water of strong flavor Chinese baijiu in Yibin region of China.</title>
        <authorList>
            <person name="Xie J."/>
        </authorList>
    </citation>
    <scope>NUCLEOTIDE SEQUENCE [LARGE SCALE GENOMIC DNA]</scope>
    <source>
        <strain evidence="2 3">SA4</strain>
    </source>
</reference>
<proteinExistence type="predicted"/>
<dbReference type="RefSeq" id="WP_163179400.1">
    <property type="nucleotide sequence ID" value="NZ_JAAIWM010000002.1"/>
</dbReference>
<keyword evidence="2" id="KW-0378">Hydrolase</keyword>
<dbReference type="PANTHER" id="PTHR11614">
    <property type="entry name" value="PHOSPHOLIPASE-RELATED"/>
    <property type="match status" value="1"/>
</dbReference>
<dbReference type="GO" id="GO:0016787">
    <property type="term" value="F:hydrolase activity"/>
    <property type="evidence" value="ECO:0007669"/>
    <property type="project" value="UniProtKB-KW"/>
</dbReference>
<dbReference type="Pfam" id="PF12146">
    <property type="entry name" value="Hydrolase_4"/>
    <property type="match status" value="1"/>
</dbReference>
<evidence type="ECO:0000313" key="2">
    <source>
        <dbReference type="EMBL" id="NEY71991.1"/>
    </source>
</evidence>
<dbReference type="SUPFAM" id="SSF53474">
    <property type="entry name" value="alpha/beta-Hydrolases"/>
    <property type="match status" value="1"/>
</dbReference>
<dbReference type="Gene3D" id="3.40.50.1820">
    <property type="entry name" value="alpha/beta hydrolase"/>
    <property type="match status" value="1"/>
</dbReference>
<dbReference type="PRINTS" id="PR00111">
    <property type="entry name" value="ABHYDROLASE"/>
</dbReference>
<evidence type="ECO:0000259" key="1">
    <source>
        <dbReference type="Pfam" id="PF12146"/>
    </source>
</evidence>
<gene>
    <name evidence="2" type="ORF">G4D63_09540</name>
</gene>
<dbReference type="InterPro" id="IPR000073">
    <property type="entry name" value="AB_hydrolase_1"/>
</dbReference>
<protein>
    <submittedName>
        <fullName evidence="2">Alpha/beta hydrolase</fullName>
    </submittedName>
</protein>
<name>A0A6M0Q6J8_9BACI</name>
<feature type="domain" description="Serine aminopeptidase S33" evidence="1">
    <location>
        <begin position="8"/>
        <end position="245"/>
    </location>
</feature>
<evidence type="ECO:0000313" key="3">
    <source>
        <dbReference type="Proteomes" id="UP000481043"/>
    </source>
</evidence>
<dbReference type="EMBL" id="JAAIWM010000002">
    <property type="protein sequence ID" value="NEY71991.1"/>
    <property type="molecule type" value="Genomic_DNA"/>
</dbReference>
<sequence length="266" mass="30764">MWKWEAEEAKAVVVIVHGAAEHHGRYKWLIEMWRGDGYHVIMGDLPGQGTTSRRDRGHIDKFDVYIETVEEWYKEALSYQLPIILIGHSMGGLTAIRTMQEKHLQIKCMILSSPCLGISEQTTPSLFLDMASRVMNKVVPSFRINTGLTPSMATRNKEVIELDSNDSLYVTKVSVRWFRELIHGTEMAFFNISKLPDVPILMMQGGDDQIVDKHKGKEWFDLLGATDKTYKEWHGLYHEIFNEPEREQVFEYAKRFVETQLSINVQ</sequence>
<dbReference type="InterPro" id="IPR029058">
    <property type="entry name" value="AB_hydrolase_fold"/>
</dbReference>
<dbReference type="InterPro" id="IPR051044">
    <property type="entry name" value="MAG_DAG_Lipase"/>
</dbReference>
<dbReference type="FunFam" id="3.40.50.1820:FF:000154">
    <property type="entry name" value="Alpha/beta hydrolase"/>
    <property type="match status" value="1"/>
</dbReference>
<dbReference type="Proteomes" id="UP000481043">
    <property type="component" value="Unassembled WGS sequence"/>
</dbReference>
<comment type="caution">
    <text evidence="2">The sequence shown here is derived from an EMBL/GenBank/DDBJ whole genome shotgun (WGS) entry which is preliminary data.</text>
</comment>
<accession>A0A6M0Q6J8</accession>
<organism evidence="2 3">
    <name type="scientific">Bacillus mesophilus</name>
    <dbReference type="NCBI Taxonomy" id="1808955"/>
    <lineage>
        <taxon>Bacteria</taxon>
        <taxon>Bacillati</taxon>
        <taxon>Bacillota</taxon>
        <taxon>Bacilli</taxon>
        <taxon>Bacillales</taxon>
        <taxon>Bacillaceae</taxon>
        <taxon>Bacillus</taxon>
    </lineage>
</organism>